<evidence type="ECO:0000256" key="2">
    <source>
        <dbReference type="ARBA" id="ARBA00022679"/>
    </source>
</evidence>
<dbReference type="PROSITE" id="PS00108">
    <property type="entry name" value="PROTEIN_KINASE_ST"/>
    <property type="match status" value="1"/>
</dbReference>
<evidence type="ECO:0000256" key="5">
    <source>
        <dbReference type="ARBA" id="ARBA00022840"/>
    </source>
</evidence>
<dbReference type="InterPro" id="IPR001245">
    <property type="entry name" value="Ser-Thr/Tyr_kinase_cat_dom"/>
</dbReference>
<name>A0A0D2JP77_9CHLO</name>
<dbReference type="GO" id="GO:0004674">
    <property type="term" value="F:protein serine/threonine kinase activity"/>
    <property type="evidence" value="ECO:0007669"/>
    <property type="project" value="UniProtKB-KW"/>
</dbReference>
<dbReference type="SMART" id="SM00220">
    <property type="entry name" value="S_TKc"/>
    <property type="match status" value="1"/>
</dbReference>
<dbReference type="EMBL" id="KK101421">
    <property type="protein sequence ID" value="KIZ00953.1"/>
    <property type="molecule type" value="Genomic_DNA"/>
</dbReference>
<dbReference type="InterPro" id="IPR051681">
    <property type="entry name" value="Ser/Thr_Kinases-Pseudokinases"/>
</dbReference>
<comment type="similarity">
    <text evidence="7">Belongs to the protein kinase superfamily.</text>
</comment>
<dbReference type="Gene3D" id="3.30.200.20">
    <property type="entry name" value="Phosphorylase Kinase, domain 1"/>
    <property type="match status" value="1"/>
</dbReference>
<dbReference type="GO" id="GO:0005524">
    <property type="term" value="F:ATP binding"/>
    <property type="evidence" value="ECO:0007669"/>
    <property type="project" value="UniProtKB-UniRule"/>
</dbReference>
<feature type="domain" description="Protein kinase" evidence="8">
    <location>
        <begin position="52"/>
        <end position="409"/>
    </location>
</feature>
<keyword evidence="3 6" id="KW-0547">Nucleotide-binding</keyword>
<dbReference type="InterPro" id="IPR011009">
    <property type="entry name" value="Kinase-like_dom_sf"/>
</dbReference>
<dbReference type="PANTHER" id="PTHR44329">
    <property type="entry name" value="SERINE/THREONINE-PROTEIN KINASE TNNI3K-RELATED"/>
    <property type="match status" value="1"/>
</dbReference>
<evidence type="ECO:0000256" key="1">
    <source>
        <dbReference type="ARBA" id="ARBA00022527"/>
    </source>
</evidence>
<evidence type="ECO:0000313" key="10">
    <source>
        <dbReference type="Proteomes" id="UP000054498"/>
    </source>
</evidence>
<dbReference type="InterPro" id="IPR017441">
    <property type="entry name" value="Protein_kinase_ATP_BS"/>
</dbReference>
<dbReference type="SUPFAM" id="SSF56112">
    <property type="entry name" value="Protein kinase-like (PK-like)"/>
    <property type="match status" value="1"/>
</dbReference>
<keyword evidence="4 9" id="KW-0418">Kinase</keyword>
<feature type="binding site" evidence="6">
    <location>
        <position position="85"/>
    </location>
    <ligand>
        <name>ATP</name>
        <dbReference type="ChEBI" id="CHEBI:30616"/>
    </ligand>
</feature>
<dbReference type="Pfam" id="PF07714">
    <property type="entry name" value="PK_Tyr_Ser-Thr"/>
    <property type="match status" value="2"/>
</dbReference>
<dbReference type="GeneID" id="25739887"/>
<dbReference type="Proteomes" id="UP000054498">
    <property type="component" value="Unassembled WGS sequence"/>
</dbReference>
<reference evidence="9 10" key="1">
    <citation type="journal article" date="2013" name="BMC Genomics">
        <title>Reconstruction of the lipid metabolism for the microalga Monoraphidium neglectum from its genome sequence reveals characteristics suitable for biofuel production.</title>
        <authorList>
            <person name="Bogen C."/>
            <person name="Al-Dilaimi A."/>
            <person name="Albersmeier A."/>
            <person name="Wichmann J."/>
            <person name="Grundmann M."/>
            <person name="Rupp O."/>
            <person name="Lauersen K.J."/>
            <person name="Blifernez-Klassen O."/>
            <person name="Kalinowski J."/>
            <person name="Goesmann A."/>
            <person name="Mussgnug J.H."/>
            <person name="Kruse O."/>
        </authorList>
    </citation>
    <scope>NUCLEOTIDE SEQUENCE [LARGE SCALE GENOMIC DNA]</scope>
    <source>
        <strain evidence="9 10">SAG 48.87</strain>
    </source>
</reference>
<keyword evidence="1 7" id="KW-0723">Serine/threonine-protein kinase</keyword>
<gene>
    <name evidence="9" type="ORF">MNEG_7011</name>
</gene>
<dbReference type="InterPro" id="IPR000719">
    <property type="entry name" value="Prot_kinase_dom"/>
</dbReference>
<keyword evidence="10" id="KW-1185">Reference proteome</keyword>
<dbReference type="KEGG" id="mng:MNEG_7011"/>
<keyword evidence="5 6" id="KW-0067">ATP-binding</keyword>
<evidence type="ECO:0000256" key="7">
    <source>
        <dbReference type="RuleBase" id="RU000304"/>
    </source>
</evidence>
<evidence type="ECO:0000256" key="4">
    <source>
        <dbReference type="ARBA" id="ARBA00022777"/>
    </source>
</evidence>
<evidence type="ECO:0000256" key="3">
    <source>
        <dbReference type="ARBA" id="ARBA00022741"/>
    </source>
</evidence>
<evidence type="ECO:0000259" key="8">
    <source>
        <dbReference type="PROSITE" id="PS50011"/>
    </source>
</evidence>
<dbReference type="Pfam" id="PF00069">
    <property type="entry name" value="Pkinase"/>
    <property type="match status" value="1"/>
</dbReference>
<dbReference type="PROSITE" id="PS00107">
    <property type="entry name" value="PROTEIN_KINASE_ATP"/>
    <property type="match status" value="1"/>
</dbReference>
<dbReference type="OrthoDB" id="508192at2759"/>
<dbReference type="Gene3D" id="1.10.510.10">
    <property type="entry name" value="Transferase(Phosphotransferase) domain 1"/>
    <property type="match status" value="1"/>
</dbReference>
<dbReference type="RefSeq" id="XP_013899972.1">
    <property type="nucleotide sequence ID" value="XM_014044518.1"/>
</dbReference>
<dbReference type="PANTHER" id="PTHR44329:SF289">
    <property type="entry name" value="SERINE_THREONINE-PROTEIN KINASE VIK"/>
    <property type="match status" value="1"/>
</dbReference>
<sequence>MPSADAAPGIAAPTGGWGKARGAVMNRVGVSKAFKTLRDMAGADGYIDPATLEPVKPLGEGAFARVESAWHSPPGGGARYMVAVKHLKPELYSDESELTLFASEVDLMRKLSHRNIVGFVGAGEPGAGGSVGAFEFMGGGTLKRLVYDQMMAGPRAIYTDAAALSMGLQVARGLRYLHNSMPMVRPAAAPAPAPCLLPSCLYAMRVIHRDLKLENILLKAARPKDGSWEVKIADFGLSKTVEVHHAALAARRAEPGGPTATAVAAAAAGARDGLASPAGGGARRLRAPSVLPPAAEAPTSFDLTGQTGSLMYMAPEVYLQQPYNEKVDVFSFGLILFELLQKYVMLSAVSIRGTREELEAYAARISQGYRPPIHARWPPAVTSLIEDCWAQDPAARPSMDKVVARLEEIQASGVLGLEAAPAGCACTIC</sequence>
<protein>
    <submittedName>
        <fullName evidence="9">Dual specificity protein kinase shkE</fullName>
    </submittedName>
</protein>
<keyword evidence="2" id="KW-0808">Transferase</keyword>
<accession>A0A0D2JP77</accession>
<dbReference type="InterPro" id="IPR008271">
    <property type="entry name" value="Ser/Thr_kinase_AS"/>
</dbReference>
<evidence type="ECO:0000256" key="6">
    <source>
        <dbReference type="PROSITE-ProRule" id="PRU10141"/>
    </source>
</evidence>
<dbReference type="STRING" id="145388.A0A0D2JP77"/>
<organism evidence="9 10">
    <name type="scientific">Monoraphidium neglectum</name>
    <dbReference type="NCBI Taxonomy" id="145388"/>
    <lineage>
        <taxon>Eukaryota</taxon>
        <taxon>Viridiplantae</taxon>
        <taxon>Chlorophyta</taxon>
        <taxon>core chlorophytes</taxon>
        <taxon>Chlorophyceae</taxon>
        <taxon>CS clade</taxon>
        <taxon>Sphaeropleales</taxon>
        <taxon>Selenastraceae</taxon>
        <taxon>Monoraphidium</taxon>
    </lineage>
</organism>
<dbReference type="AlphaFoldDB" id="A0A0D2JP77"/>
<proteinExistence type="inferred from homology"/>
<evidence type="ECO:0000313" key="9">
    <source>
        <dbReference type="EMBL" id="KIZ00953.1"/>
    </source>
</evidence>
<dbReference type="PROSITE" id="PS50011">
    <property type="entry name" value="PROTEIN_KINASE_DOM"/>
    <property type="match status" value="1"/>
</dbReference>